<protein>
    <submittedName>
        <fullName evidence="2">GT2 family glycosyltransferase</fullName>
    </submittedName>
</protein>
<dbReference type="GO" id="GO:0016740">
    <property type="term" value="F:transferase activity"/>
    <property type="evidence" value="ECO:0007669"/>
    <property type="project" value="UniProtKB-KW"/>
</dbReference>
<dbReference type="RefSeq" id="WP_133620309.1">
    <property type="nucleotide sequence ID" value="NZ_SNZE01000011.1"/>
</dbReference>
<dbReference type="Gene3D" id="3.90.550.10">
    <property type="entry name" value="Spore Coat Polysaccharide Biosynthesis Protein SpsA, Chain A"/>
    <property type="match status" value="1"/>
</dbReference>
<evidence type="ECO:0000313" key="3">
    <source>
        <dbReference type="Proteomes" id="UP000294480"/>
    </source>
</evidence>
<keyword evidence="2" id="KW-0808">Transferase</keyword>
<keyword evidence="3" id="KW-1185">Reference proteome</keyword>
<comment type="caution">
    <text evidence="2">The sequence shown here is derived from an EMBL/GenBank/DDBJ whole genome shotgun (WGS) entry which is preliminary data.</text>
</comment>
<dbReference type="SUPFAM" id="SSF53448">
    <property type="entry name" value="Nucleotide-diphospho-sugar transferases"/>
    <property type="match status" value="1"/>
</dbReference>
<evidence type="ECO:0000313" key="2">
    <source>
        <dbReference type="EMBL" id="TDR31287.1"/>
    </source>
</evidence>
<dbReference type="AlphaFoldDB" id="A0A4R6Y7I3"/>
<reference evidence="2 3" key="1">
    <citation type="submission" date="2019-03" db="EMBL/GenBank/DDBJ databases">
        <title>Genomic Encyclopedia of Type Strains, Phase IV (KMG-IV): sequencing the most valuable type-strain genomes for metagenomic binning, comparative biology and taxonomic classification.</title>
        <authorList>
            <person name="Goeker M."/>
        </authorList>
    </citation>
    <scope>NUCLEOTIDE SEQUENCE [LARGE SCALE GENOMIC DNA]</scope>
    <source>
        <strain evidence="2 3">DSM 102852</strain>
    </source>
</reference>
<dbReference type="OrthoDB" id="8936324at2"/>
<organism evidence="2 3">
    <name type="scientific">Hydromonas duriensis</name>
    <dbReference type="NCBI Taxonomy" id="1527608"/>
    <lineage>
        <taxon>Bacteria</taxon>
        <taxon>Pseudomonadati</taxon>
        <taxon>Pseudomonadota</taxon>
        <taxon>Betaproteobacteria</taxon>
        <taxon>Burkholderiales</taxon>
        <taxon>Burkholderiaceae</taxon>
        <taxon>Hydromonas</taxon>
    </lineage>
</organism>
<gene>
    <name evidence="2" type="ORF">DFR44_11151</name>
</gene>
<evidence type="ECO:0000259" key="1">
    <source>
        <dbReference type="Pfam" id="PF00535"/>
    </source>
</evidence>
<name>A0A4R6Y7I3_9BURK</name>
<dbReference type="InterPro" id="IPR029044">
    <property type="entry name" value="Nucleotide-diphossugar_trans"/>
</dbReference>
<sequence length="289" mass="33185">MFSIVLPTWNNLSLLQLCVRSIRENSAFEHQIIVHVNDGSDGTLEWVKQQGLDYTHSQENIGICWAVNQSAALAKFDYILYLNDDMYCCPDWDTALVDYMQQLPPSVGTAWMLSGTMIEPKLTRNPCVVRFDYGQDAHTFNEAQLKSDIANNATHLHKEDWYGSTWPPTLVHKDWWIKVGGYSSELSPGMASDNDFAIKMWHAGCRVFIGVGASKVHHFMSKSTGKVQKNNGRQQFLNKWGMTISTFDRFFIQRGHVVQTQALVLPEPDSSRWAYRWHRLRGRIKRLLS</sequence>
<dbReference type="Proteomes" id="UP000294480">
    <property type="component" value="Unassembled WGS sequence"/>
</dbReference>
<dbReference type="PANTHER" id="PTHR43179:SF7">
    <property type="entry name" value="RHAMNOSYLTRANSFERASE WBBL"/>
    <property type="match status" value="1"/>
</dbReference>
<dbReference type="EMBL" id="SNZE01000011">
    <property type="protein sequence ID" value="TDR31287.1"/>
    <property type="molecule type" value="Genomic_DNA"/>
</dbReference>
<proteinExistence type="predicted"/>
<accession>A0A4R6Y7I3</accession>
<dbReference type="Pfam" id="PF00535">
    <property type="entry name" value="Glycos_transf_2"/>
    <property type="match status" value="1"/>
</dbReference>
<dbReference type="InterPro" id="IPR001173">
    <property type="entry name" value="Glyco_trans_2-like"/>
</dbReference>
<feature type="domain" description="Glycosyltransferase 2-like" evidence="1">
    <location>
        <begin position="3"/>
        <end position="107"/>
    </location>
</feature>
<dbReference type="PANTHER" id="PTHR43179">
    <property type="entry name" value="RHAMNOSYLTRANSFERASE WBBL"/>
    <property type="match status" value="1"/>
</dbReference>